<dbReference type="InterPro" id="IPR014359">
    <property type="entry name" value="KARI_prok"/>
</dbReference>
<dbReference type="SUPFAM" id="SSF51735">
    <property type="entry name" value="NAD(P)-binding Rossmann-fold domains"/>
    <property type="match status" value="1"/>
</dbReference>
<comment type="pathway">
    <text evidence="1 11">Amino-acid biosynthesis; L-valine biosynthesis; L-valine from pyruvate: step 2/4.</text>
</comment>
<feature type="active site" evidence="11">
    <location>
        <position position="116"/>
    </location>
</feature>
<feature type="binding site" evidence="11 12">
    <location>
        <position position="199"/>
    </location>
    <ligand>
        <name>Mg(2+)</name>
        <dbReference type="ChEBI" id="CHEBI:18420"/>
        <label>2</label>
    </ligand>
</feature>
<protein>
    <recommendedName>
        <fullName evidence="11">Ketol-acid reductoisomerase (NADP(+))</fullName>
        <shortName evidence="11">KARI</shortName>
        <ecNumber evidence="11">1.1.1.86</ecNumber>
    </recommendedName>
    <alternativeName>
        <fullName evidence="11">Acetohydroxy-acid isomeroreductase</fullName>
        <shortName evidence="11">AHIR</shortName>
    </alternativeName>
    <alternativeName>
        <fullName evidence="11">Alpha-keto-beta-hydroxylacyl reductoisomerase</fullName>
    </alternativeName>
</protein>
<dbReference type="UniPathway" id="UPA00047">
    <property type="reaction ID" value="UER00056"/>
</dbReference>
<evidence type="ECO:0000259" key="13">
    <source>
        <dbReference type="PROSITE" id="PS51850"/>
    </source>
</evidence>
<dbReference type="PROSITE" id="PS51850">
    <property type="entry name" value="KARI_N"/>
    <property type="match status" value="1"/>
</dbReference>
<keyword evidence="5 11" id="KW-0479">Metal-binding</keyword>
<evidence type="ECO:0000259" key="14">
    <source>
        <dbReference type="PROSITE" id="PS51851"/>
    </source>
</evidence>
<dbReference type="InterPro" id="IPR013023">
    <property type="entry name" value="KARI"/>
</dbReference>
<dbReference type="Pfam" id="PF07991">
    <property type="entry name" value="KARI_N"/>
    <property type="match status" value="1"/>
</dbReference>
<comment type="catalytic activity">
    <reaction evidence="11">
        <text>(2R)-2,3-dihydroxy-3-methylbutanoate + NADP(+) = (2S)-2-acetolactate + NADPH + H(+)</text>
        <dbReference type="Rhea" id="RHEA:22068"/>
        <dbReference type="ChEBI" id="CHEBI:15378"/>
        <dbReference type="ChEBI" id="CHEBI:49072"/>
        <dbReference type="ChEBI" id="CHEBI:57783"/>
        <dbReference type="ChEBI" id="CHEBI:58349"/>
        <dbReference type="ChEBI" id="CHEBI:58476"/>
        <dbReference type="EC" id="1.1.1.86"/>
    </reaction>
</comment>
<dbReference type="PANTHER" id="PTHR21371">
    <property type="entry name" value="KETOL-ACID REDUCTOISOMERASE, MITOCHONDRIAL"/>
    <property type="match status" value="1"/>
</dbReference>
<dbReference type="NCBIfam" id="TIGR00465">
    <property type="entry name" value="ilvC"/>
    <property type="match status" value="1"/>
</dbReference>
<name>A0A075H1T4_9ARCH</name>
<dbReference type="GO" id="GO:0004455">
    <property type="term" value="F:ketol-acid reductoisomerase activity"/>
    <property type="evidence" value="ECO:0007669"/>
    <property type="project" value="UniProtKB-UniRule"/>
</dbReference>
<dbReference type="Pfam" id="PF01450">
    <property type="entry name" value="KARI_C"/>
    <property type="match status" value="1"/>
</dbReference>
<comment type="cofactor">
    <cofactor evidence="11">
        <name>Mg(2+)</name>
        <dbReference type="ChEBI" id="CHEBI:18420"/>
    </cofactor>
    <text evidence="11">Binds 2 magnesium ions per subunit.</text>
</comment>
<dbReference type="InterPro" id="IPR036291">
    <property type="entry name" value="NAD(P)-bd_dom_sf"/>
</dbReference>
<feature type="domain" description="KARI N-terminal Rossmann" evidence="13">
    <location>
        <begin position="10"/>
        <end position="190"/>
    </location>
</feature>
<dbReference type="GO" id="GO:0050661">
    <property type="term" value="F:NADP binding"/>
    <property type="evidence" value="ECO:0007669"/>
    <property type="project" value="InterPro"/>
</dbReference>
<dbReference type="EC" id="1.1.1.86" evidence="11"/>
<dbReference type="FunFam" id="3.40.50.720:FF:000023">
    <property type="entry name" value="Ketol-acid reductoisomerase (NADP(+))"/>
    <property type="match status" value="1"/>
</dbReference>
<dbReference type="EMBL" id="KF900880">
    <property type="protein sequence ID" value="AIF10059.1"/>
    <property type="molecule type" value="Genomic_DNA"/>
</dbReference>
<evidence type="ECO:0000256" key="6">
    <source>
        <dbReference type="ARBA" id="ARBA00022842"/>
    </source>
</evidence>
<feature type="binding site" evidence="11 12">
    <location>
        <position position="260"/>
    </location>
    <ligand>
        <name>substrate</name>
    </ligand>
</feature>
<evidence type="ECO:0000256" key="10">
    <source>
        <dbReference type="ARBA" id="ARBA00052344"/>
    </source>
</evidence>
<feature type="binding site" evidence="11 12">
    <location>
        <position position="199"/>
    </location>
    <ligand>
        <name>Mg(2+)</name>
        <dbReference type="ChEBI" id="CHEBI:18420"/>
        <label>1</label>
    </ligand>
</feature>
<dbReference type="GO" id="GO:0016853">
    <property type="term" value="F:isomerase activity"/>
    <property type="evidence" value="ECO:0007669"/>
    <property type="project" value="UniProtKB-KW"/>
</dbReference>
<keyword evidence="4 11" id="KW-0028">Amino-acid biosynthesis</keyword>
<dbReference type="PROSITE" id="PS51851">
    <property type="entry name" value="KARI_C"/>
    <property type="match status" value="1"/>
</dbReference>
<keyword evidence="6 11" id="KW-0460">Magnesium</keyword>
<reference evidence="15" key="1">
    <citation type="journal article" date="2014" name="Genome Biol. Evol.">
        <title>Pangenome evidence for extensive interdomain horizontal transfer affecting lineage core and shell genes in uncultured planktonic thaumarchaeota and euryarchaeota.</title>
        <authorList>
            <person name="Deschamps P."/>
            <person name="Zivanovic Y."/>
            <person name="Moreira D."/>
            <person name="Rodriguez-Valera F."/>
            <person name="Lopez-Garcia P."/>
        </authorList>
    </citation>
    <scope>NUCLEOTIDE SEQUENCE</scope>
</reference>
<proteinExistence type="inferred from homology"/>
<dbReference type="InterPro" id="IPR000506">
    <property type="entry name" value="KARI_C"/>
</dbReference>
<keyword evidence="11" id="KW-0521">NADP</keyword>
<evidence type="ECO:0000256" key="2">
    <source>
        <dbReference type="ARBA" id="ARBA00004885"/>
    </source>
</evidence>
<feature type="binding site" evidence="11">
    <location>
        <position position="61"/>
    </location>
    <ligand>
        <name>NADP(+)</name>
        <dbReference type="ChEBI" id="CHEBI:58349"/>
    </ligand>
</feature>
<dbReference type="GO" id="GO:0000287">
    <property type="term" value="F:magnesium ion binding"/>
    <property type="evidence" value="ECO:0007669"/>
    <property type="project" value="UniProtKB-UniRule"/>
</dbReference>
<comment type="similarity">
    <text evidence="3 11 12">Belongs to the ketol-acid reductoisomerase family.</text>
</comment>
<keyword evidence="7 11" id="KW-0560">Oxidoreductase</keyword>
<evidence type="ECO:0000313" key="15">
    <source>
        <dbReference type="EMBL" id="AIF10059.1"/>
    </source>
</evidence>
<evidence type="ECO:0000256" key="4">
    <source>
        <dbReference type="ARBA" id="ARBA00022605"/>
    </source>
</evidence>
<dbReference type="UniPathway" id="UPA00049">
    <property type="reaction ID" value="UER00060"/>
</dbReference>
<evidence type="ECO:0000256" key="7">
    <source>
        <dbReference type="ARBA" id="ARBA00023002"/>
    </source>
</evidence>
<feature type="binding site" evidence="11 12">
    <location>
        <position position="203"/>
    </location>
    <ligand>
        <name>Mg(2+)</name>
        <dbReference type="ChEBI" id="CHEBI:18420"/>
        <label>1</label>
    </ligand>
</feature>
<dbReference type="Gene3D" id="3.40.50.720">
    <property type="entry name" value="NAD(P)-binding Rossmann-like Domain"/>
    <property type="match status" value="1"/>
</dbReference>
<keyword evidence="15" id="KW-0413">Isomerase</keyword>
<evidence type="ECO:0000256" key="5">
    <source>
        <dbReference type="ARBA" id="ARBA00022723"/>
    </source>
</evidence>
<gene>
    <name evidence="11 15" type="primary">ilvC</name>
</gene>
<dbReference type="SUPFAM" id="SSF48179">
    <property type="entry name" value="6-phosphogluconate dehydrogenase C-terminal domain-like"/>
    <property type="match status" value="1"/>
</dbReference>
<dbReference type="PIRSF" id="PIRSF000116">
    <property type="entry name" value="IlvC_gammaproteo"/>
    <property type="match status" value="1"/>
</dbReference>
<dbReference type="InterPro" id="IPR008927">
    <property type="entry name" value="6-PGluconate_DH-like_C_sf"/>
</dbReference>
<dbReference type="HAMAP" id="MF_00435">
    <property type="entry name" value="IlvC"/>
    <property type="match status" value="1"/>
</dbReference>
<evidence type="ECO:0000256" key="12">
    <source>
        <dbReference type="PROSITE-ProRule" id="PRU01198"/>
    </source>
</evidence>
<comment type="catalytic activity">
    <reaction evidence="10">
        <text>(2R)-2,3-dihydroxy-3-methylbutanoate + NADP(+) = (2S)-2-acetolactate + NADPH + H(+)</text>
        <dbReference type="Rhea" id="RHEA:22068"/>
        <dbReference type="ChEBI" id="CHEBI:15378"/>
        <dbReference type="ChEBI" id="CHEBI:49072"/>
        <dbReference type="ChEBI" id="CHEBI:57783"/>
        <dbReference type="ChEBI" id="CHEBI:58349"/>
        <dbReference type="ChEBI" id="CHEBI:58476"/>
        <dbReference type="EC" id="1.1.1.383"/>
    </reaction>
</comment>
<feature type="binding site" evidence="11 12">
    <location>
        <position position="239"/>
    </location>
    <ligand>
        <name>Mg(2+)</name>
        <dbReference type="ChEBI" id="CHEBI:18420"/>
        <label>2</label>
    </ligand>
</feature>
<comment type="function">
    <text evidence="11">Involved in the biosynthesis of branched-chain amino acids (BCAA). Catalyzes an alkyl-migration followed by a ketol-acid reduction of (S)-2-acetolactate (S2AL) to yield (R)-2,3-dihydroxy-isovalerate. In the isomerase reaction, S2AL is rearranged via a Mg-dependent methyl migration to produce 3-hydroxy-3-methyl-2-ketobutyrate (HMKB). In the reductase reaction, this 2-ketoacid undergoes a metal-dependent reduction by NADPH to yield (R)-2,3-dihydroxy-isovalerate.</text>
</comment>
<dbReference type="Gene3D" id="6.10.240.10">
    <property type="match status" value="1"/>
</dbReference>
<dbReference type="GO" id="GO:0009099">
    <property type="term" value="P:L-valine biosynthetic process"/>
    <property type="evidence" value="ECO:0007669"/>
    <property type="project" value="UniProtKB-UniRule"/>
</dbReference>
<feature type="binding site" evidence="11">
    <location>
        <position position="56"/>
    </location>
    <ligand>
        <name>NADP(+)</name>
        <dbReference type="ChEBI" id="CHEBI:58349"/>
    </ligand>
</feature>
<feature type="binding site" evidence="11 12">
    <location>
        <position position="235"/>
    </location>
    <ligand>
        <name>Mg(2+)</name>
        <dbReference type="ChEBI" id="CHEBI:18420"/>
        <label>2</label>
    </ligand>
</feature>
<dbReference type="InterPro" id="IPR013116">
    <property type="entry name" value="KARI_N"/>
</dbReference>
<comment type="catalytic activity">
    <reaction evidence="9">
        <text>(2R)-2,3-dihydroxy-3-methylbutanoate + NAD(+) = (2S)-2-acetolactate + NADH + H(+)</text>
        <dbReference type="Rhea" id="RHEA:30627"/>
        <dbReference type="ChEBI" id="CHEBI:15378"/>
        <dbReference type="ChEBI" id="CHEBI:49072"/>
        <dbReference type="ChEBI" id="CHEBI:57540"/>
        <dbReference type="ChEBI" id="CHEBI:57945"/>
        <dbReference type="ChEBI" id="CHEBI:58476"/>
        <dbReference type="EC" id="1.1.1.383"/>
    </reaction>
</comment>
<comment type="pathway">
    <text evidence="2 11">Amino-acid biosynthesis; L-isoleucine biosynthesis; L-isoleucine from 2-oxobutanoate: step 2/4.</text>
</comment>
<sequence length="340" mass="37895">MVEPKIFSMAKTWKDSDISLDPIKDQTIAIIGYGIQGDAQANNLKDSGLKVIVGLKEGGSSWNKAKDDGHEVMSVAEACKKADIIHILIPDMVQSKVYKDEIEPNLSEGKALAFSHAAAIYWGWIKAPDNIDIIMVAPKGPGSKVRETYLDNFGTPSIVAVEQDKTGTAWDRTLGIAKGIGSARAGLIKTTFKEEVETDWFGEQADLCGGSASMVVNAFETLVEAGYQPEIAYFEVLHELKLIVDMIQKYGINGMWRRVSETARYGGLTRGPMVMNKQTKEEMKKVLHEIQDGTFNKEWLSEYEKSGKNAFDKYMKQLDSHQIEQVGKQMRKMMWPDSTE</sequence>
<feature type="binding site" evidence="11">
    <location>
        <position position="142"/>
    </location>
    <ligand>
        <name>NADP(+)</name>
        <dbReference type="ChEBI" id="CHEBI:58349"/>
    </ligand>
</feature>
<organism evidence="15">
    <name type="scientific">uncultured marine thaumarchaeote KM3_42_G11</name>
    <dbReference type="NCBI Taxonomy" id="1456149"/>
    <lineage>
        <taxon>Archaea</taxon>
        <taxon>Nitrososphaerota</taxon>
        <taxon>environmental samples</taxon>
    </lineage>
</organism>
<accession>A0A075H1T4</accession>
<comment type="catalytic activity">
    <reaction evidence="11">
        <text>(2R,3R)-2,3-dihydroxy-3-methylpentanoate + NADP(+) = (S)-2-ethyl-2-hydroxy-3-oxobutanoate + NADPH + H(+)</text>
        <dbReference type="Rhea" id="RHEA:13493"/>
        <dbReference type="ChEBI" id="CHEBI:15378"/>
        <dbReference type="ChEBI" id="CHEBI:49256"/>
        <dbReference type="ChEBI" id="CHEBI:49258"/>
        <dbReference type="ChEBI" id="CHEBI:57783"/>
        <dbReference type="ChEBI" id="CHEBI:58349"/>
        <dbReference type="EC" id="1.1.1.86"/>
    </reaction>
</comment>
<comment type="caution">
    <text evidence="11">Lacks conserved residue(s) required for the propagation of feature annotation.</text>
</comment>
<dbReference type="AlphaFoldDB" id="A0A075H1T4"/>
<evidence type="ECO:0000256" key="1">
    <source>
        <dbReference type="ARBA" id="ARBA00004864"/>
    </source>
</evidence>
<dbReference type="NCBIfam" id="NF004017">
    <property type="entry name" value="PRK05479.1"/>
    <property type="match status" value="1"/>
</dbReference>
<feature type="domain" description="KARI C-terminal knotted" evidence="14">
    <location>
        <begin position="191"/>
        <end position="337"/>
    </location>
</feature>
<keyword evidence="8 11" id="KW-0100">Branched-chain amino acid biosynthesis</keyword>
<dbReference type="PANTHER" id="PTHR21371:SF1">
    <property type="entry name" value="KETOL-ACID REDUCTOISOMERASE, MITOCHONDRIAL"/>
    <property type="match status" value="1"/>
</dbReference>
<dbReference type="GO" id="GO:0009097">
    <property type="term" value="P:isoleucine biosynthetic process"/>
    <property type="evidence" value="ECO:0007669"/>
    <property type="project" value="UniProtKB-UniRule"/>
</dbReference>
<evidence type="ECO:0000256" key="9">
    <source>
        <dbReference type="ARBA" id="ARBA00050504"/>
    </source>
</evidence>
<feature type="binding site" evidence="11">
    <location>
        <begin position="33"/>
        <end position="36"/>
    </location>
    <ligand>
        <name>NADP(+)</name>
        <dbReference type="ChEBI" id="CHEBI:58349"/>
    </ligand>
</feature>
<evidence type="ECO:0000256" key="3">
    <source>
        <dbReference type="ARBA" id="ARBA00010318"/>
    </source>
</evidence>
<evidence type="ECO:0000256" key="11">
    <source>
        <dbReference type="HAMAP-Rule" id="MF_00435"/>
    </source>
</evidence>
<evidence type="ECO:0000256" key="8">
    <source>
        <dbReference type="ARBA" id="ARBA00023304"/>
    </source>
</evidence>